<organism evidence="4 5">
    <name type="scientific">Pseudovibrio exalbescens</name>
    <dbReference type="NCBI Taxonomy" id="197461"/>
    <lineage>
        <taxon>Bacteria</taxon>
        <taxon>Pseudomonadati</taxon>
        <taxon>Pseudomonadota</taxon>
        <taxon>Alphaproteobacteria</taxon>
        <taxon>Hyphomicrobiales</taxon>
        <taxon>Stappiaceae</taxon>
        <taxon>Pseudovibrio</taxon>
    </lineage>
</organism>
<accession>A0A1U7JJI3</accession>
<dbReference type="Pfam" id="PF02230">
    <property type="entry name" value="Abhydrolase_2"/>
    <property type="match status" value="1"/>
</dbReference>
<dbReference type="Gene3D" id="3.40.50.1820">
    <property type="entry name" value="alpha/beta hydrolase"/>
    <property type="match status" value="1"/>
</dbReference>
<protein>
    <recommendedName>
        <fullName evidence="3">Phospholipase/carboxylesterase/thioesterase domain-containing protein</fullName>
    </recommendedName>
</protein>
<evidence type="ECO:0000256" key="1">
    <source>
        <dbReference type="ARBA" id="ARBA00006499"/>
    </source>
</evidence>
<dbReference type="EMBL" id="LVVZ01000010">
    <property type="protein sequence ID" value="OKL44906.1"/>
    <property type="molecule type" value="Genomic_DNA"/>
</dbReference>
<dbReference type="PANTHER" id="PTHR10655">
    <property type="entry name" value="LYSOPHOSPHOLIPASE-RELATED"/>
    <property type="match status" value="1"/>
</dbReference>
<dbReference type="InterPro" id="IPR029058">
    <property type="entry name" value="AB_hydrolase_fold"/>
</dbReference>
<evidence type="ECO:0000313" key="4">
    <source>
        <dbReference type="EMBL" id="OKL44906.1"/>
    </source>
</evidence>
<feature type="domain" description="Phospholipase/carboxylesterase/thioesterase" evidence="3">
    <location>
        <begin position="4"/>
        <end position="209"/>
    </location>
</feature>
<dbReference type="SUPFAM" id="SSF53474">
    <property type="entry name" value="alpha/beta-Hydrolases"/>
    <property type="match status" value="1"/>
</dbReference>
<keyword evidence="5" id="KW-1185">Reference proteome</keyword>
<evidence type="ECO:0000259" key="3">
    <source>
        <dbReference type="Pfam" id="PF02230"/>
    </source>
</evidence>
<keyword evidence="2" id="KW-0378">Hydrolase</keyword>
<dbReference type="Proteomes" id="UP000185783">
    <property type="component" value="Unassembled WGS sequence"/>
</dbReference>
<dbReference type="InterPro" id="IPR003140">
    <property type="entry name" value="PLipase/COase/thioEstase"/>
</dbReference>
<evidence type="ECO:0000256" key="2">
    <source>
        <dbReference type="ARBA" id="ARBA00022801"/>
    </source>
</evidence>
<dbReference type="GO" id="GO:0016787">
    <property type="term" value="F:hydrolase activity"/>
    <property type="evidence" value="ECO:0007669"/>
    <property type="project" value="UniProtKB-KW"/>
</dbReference>
<evidence type="ECO:0000313" key="5">
    <source>
        <dbReference type="Proteomes" id="UP000185783"/>
    </source>
</evidence>
<reference evidence="4 5" key="1">
    <citation type="submission" date="2016-03" db="EMBL/GenBank/DDBJ databases">
        <title>Genome sequence of Nesiotobacter sp. nov., a moderately halophilic alphaproteobacterium isolated from the Yellow Sea, China.</title>
        <authorList>
            <person name="Zhang G."/>
            <person name="Zhang R."/>
        </authorList>
    </citation>
    <scope>NUCLEOTIDE SEQUENCE [LARGE SCALE GENOMIC DNA]</scope>
    <source>
        <strain evidence="4 5">WB1-6</strain>
    </source>
</reference>
<dbReference type="PANTHER" id="PTHR10655:SF17">
    <property type="entry name" value="LYSOPHOSPHOLIPASE-LIKE PROTEIN 1"/>
    <property type="match status" value="1"/>
</dbReference>
<dbReference type="RefSeq" id="WP_051269154.1">
    <property type="nucleotide sequence ID" value="NZ_LVVZ01000010.1"/>
</dbReference>
<dbReference type="InterPro" id="IPR050565">
    <property type="entry name" value="LYPA1-2/EST-like"/>
</dbReference>
<proteinExistence type="inferred from homology"/>
<comment type="similarity">
    <text evidence="1">Belongs to the AB hydrolase superfamily. AB hydrolase 2 family.</text>
</comment>
<gene>
    <name evidence="4" type="ORF">A3843_06390</name>
</gene>
<name>A0A1U7JJI3_9HYPH</name>
<sequence>MGHEAIRQPAQSGQARSLVVLLHGYGADASDLMGLADDLKLTLPDTAFVGIEAPQVCDVWAAGRQWFPLSERNPKEYRLGVETAAPFLEQALTAEINHAGVVSSQVALFGFSQGAMMALHVGLCGERKWAGVMAYSGALASPCPLDPNGHKPPVLLVHGTEDDVVPFWNLSVAQSALENAEVPVVAQAIPDLGHGISVRGIELARTFLMDVLGYVADPCD</sequence>
<dbReference type="STRING" id="197461.A3843_06390"/>
<comment type="caution">
    <text evidence="4">The sequence shown here is derived from an EMBL/GenBank/DDBJ whole genome shotgun (WGS) entry which is preliminary data.</text>
</comment>
<dbReference type="AlphaFoldDB" id="A0A1U7JJI3"/>